<protein>
    <submittedName>
        <fullName evidence="1">Uncharacterized protein</fullName>
    </submittedName>
</protein>
<keyword evidence="2" id="KW-1185">Reference proteome</keyword>
<sequence length="262" mass="29549">MKYSEEFGPRGEPSFPPKGKFYHITPTPNVQGINDNGLVRGVIRTTNGVETQKKIYLTNSFWGIDNIFPAIEGWQHKDMSVYEVDLEGFKPMAESDPEYDNDNFYMVDADIPVERLSALGRIEFFEYGGKYYGKLPPKEFSPVHESIRKSGDEWEVTDSSGKEVLGTHPSKKKAMAQLAAIEISKMKNEHDEPLPKYASATKVGIFSYGKVTGYGYEFPDGSIDINGLKFPDRFVALSYGYEVADLAPGYEEMKGRHFHARV</sequence>
<dbReference type="Proteomes" id="UP000221506">
    <property type="component" value="Segment"/>
</dbReference>
<name>A0A1W6DY59_9CAUD</name>
<accession>A0A1W6DY59</accession>
<evidence type="ECO:0000313" key="2">
    <source>
        <dbReference type="Proteomes" id="UP000221506"/>
    </source>
</evidence>
<evidence type="ECO:0000313" key="1">
    <source>
        <dbReference type="EMBL" id="ARK07835.1"/>
    </source>
</evidence>
<reference evidence="1 2" key="1">
    <citation type="submission" date="2017-04" db="EMBL/GenBank/DDBJ databases">
        <title>Complete genome sequence and characterization of temperature-dependent bacteriophage phiA8-29 infecting Aeromonas.</title>
        <authorList>
            <person name="He Y."/>
            <person name="Yang H."/>
        </authorList>
    </citation>
    <scope>NUCLEOTIDE SEQUENCE [LARGE SCALE GENOMIC DNA]</scope>
</reference>
<dbReference type="EMBL" id="KY914485">
    <property type="protein sequence ID" value="ARK07835.1"/>
    <property type="molecule type" value="Genomic_DNA"/>
</dbReference>
<organism evidence="1 2">
    <name type="scientific">Aeromonas phage phiA8-29</name>
    <dbReference type="NCBI Taxonomy" id="1978922"/>
    <lineage>
        <taxon>Viruses</taxon>
        <taxon>Duplodnaviria</taxon>
        <taxon>Heunggongvirae</taxon>
        <taxon>Uroviricota</taxon>
        <taxon>Caudoviricetes</taxon>
        <taxon>Pantevenvirales</taxon>
        <taxon>Ackermannviridae</taxon>
        <taxon>Tedavirus</taxon>
        <taxon>Tedavirus A829</taxon>
    </lineage>
</organism>
<proteinExistence type="predicted"/>
<gene>
    <name evidence="1" type="ORF">phiA829_015</name>
</gene>